<evidence type="ECO:0008006" key="4">
    <source>
        <dbReference type="Google" id="ProtNLM"/>
    </source>
</evidence>
<evidence type="ECO:0000313" key="3">
    <source>
        <dbReference type="Proteomes" id="UP000243528"/>
    </source>
</evidence>
<dbReference type="Proteomes" id="UP000243528">
    <property type="component" value="Unassembled WGS sequence"/>
</dbReference>
<keyword evidence="3" id="KW-1185">Reference proteome</keyword>
<name>A0A2P8E9G6_9ACTN</name>
<comment type="caution">
    <text evidence="2">The sequence shown here is derived from an EMBL/GenBank/DDBJ whole genome shotgun (WGS) entry which is preliminary data.</text>
</comment>
<feature type="compositionally biased region" description="Polar residues" evidence="1">
    <location>
        <begin position="1"/>
        <end position="12"/>
    </location>
</feature>
<gene>
    <name evidence="2" type="ORF">CLV30_103212</name>
</gene>
<dbReference type="AlphaFoldDB" id="A0A2P8E9G6"/>
<proteinExistence type="predicted"/>
<evidence type="ECO:0000256" key="1">
    <source>
        <dbReference type="SAM" id="MobiDB-lite"/>
    </source>
</evidence>
<evidence type="ECO:0000313" key="2">
    <source>
        <dbReference type="EMBL" id="PSL06057.1"/>
    </source>
</evidence>
<sequence>MSQYTVDQSGSRSSRDRVAAKPYDTKLPQGCQGDTKLPRCHRWRSRAAAIRHRLGPHGRWQRLIPGVYATFTGPLQQRHRVRAALLYAGPEAIVTGSVACRGYGMKYVPATSTTELLAPPDVRRAPVPIATIHRVRSMPASRMVRGFPCAPPERSALDAVRSGDGLRDVRAVLCEVVQRGLVTAERLIAEYDVVDPRGLSLARHALDDVRAGCRSAPECELRDLICRSTTLPEPVWNKPLPGAADIVPDAYYEQARLALEVESMEWHRYGDAAESTERRRAKYASLGWRVLPVSPRRIREDPVAVRTEIEDAVAHRLRRTA</sequence>
<organism evidence="2 3">
    <name type="scientific">Haloactinopolyspora alba</name>
    <dbReference type="NCBI Taxonomy" id="648780"/>
    <lineage>
        <taxon>Bacteria</taxon>
        <taxon>Bacillati</taxon>
        <taxon>Actinomycetota</taxon>
        <taxon>Actinomycetes</taxon>
        <taxon>Jiangellales</taxon>
        <taxon>Jiangellaceae</taxon>
        <taxon>Haloactinopolyspora</taxon>
    </lineage>
</organism>
<reference evidence="2 3" key="1">
    <citation type="submission" date="2018-03" db="EMBL/GenBank/DDBJ databases">
        <title>Genomic Encyclopedia of Archaeal and Bacterial Type Strains, Phase II (KMG-II): from individual species to whole genera.</title>
        <authorList>
            <person name="Goeker M."/>
        </authorList>
    </citation>
    <scope>NUCLEOTIDE SEQUENCE [LARGE SCALE GENOMIC DNA]</scope>
    <source>
        <strain evidence="2 3">DSM 45211</strain>
    </source>
</reference>
<protein>
    <recommendedName>
        <fullName evidence="4">DUF559 domain-containing protein</fullName>
    </recommendedName>
</protein>
<dbReference type="EMBL" id="PYGE01000003">
    <property type="protein sequence ID" value="PSL06057.1"/>
    <property type="molecule type" value="Genomic_DNA"/>
</dbReference>
<feature type="region of interest" description="Disordered" evidence="1">
    <location>
        <begin position="1"/>
        <end position="27"/>
    </location>
</feature>
<accession>A0A2P8E9G6</accession>